<dbReference type="InterPro" id="IPR008279">
    <property type="entry name" value="PEP-util_enz_mobile_dom"/>
</dbReference>
<evidence type="ECO:0000256" key="6">
    <source>
        <dbReference type="ARBA" id="ARBA00022777"/>
    </source>
</evidence>
<dbReference type="InterPro" id="IPR015813">
    <property type="entry name" value="Pyrv/PenolPyrv_kinase-like_dom"/>
</dbReference>
<evidence type="ECO:0000259" key="10">
    <source>
        <dbReference type="Pfam" id="PF02896"/>
    </source>
</evidence>
<keyword evidence="7" id="KW-0460">Magnesium</keyword>
<evidence type="ECO:0000313" key="12">
    <source>
        <dbReference type="EMBL" id="MEQ2519954.1"/>
    </source>
</evidence>
<evidence type="ECO:0000259" key="11">
    <source>
        <dbReference type="Pfam" id="PF05524"/>
    </source>
</evidence>
<dbReference type="SUPFAM" id="SSF51621">
    <property type="entry name" value="Phosphoenolpyruvate/pyruvate domain"/>
    <property type="match status" value="1"/>
</dbReference>
<evidence type="ECO:0000256" key="7">
    <source>
        <dbReference type="ARBA" id="ARBA00022842"/>
    </source>
</evidence>
<evidence type="ECO:0000256" key="5">
    <source>
        <dbReference type="ARBA" id="ARBA00022723"/>
    </source>
</evidence>
<keyword evidence="4" id="KW-0808">Transferase</keyword>
<dbReference type="InterPro" id="IPR036637">
    <property type="entry name" value="Phosphohistidine_dom_sf"/>
</dbReference>
<dbReference type="PANTHER" id="PTHR46244">
    <property type="entry name" value="PHOSPHOENOLPYRUVATE-PROTEIN PHOSPHOTRANSFERASE"/>
    <property type="match status" value="1"/>
</dbReference>
<name>A0ABV1GDN1_9FIRM</name>
<dbReference type="Pfam" id="PF05524">
    <property type="entry name" value="PEP-utilisers_N"/>
    <property type="match status" value="1"/>
</dbReference>
<keyword evidence="5" id="KW-0479">Metal-binding</keyword>
<evidence type="ECO:0000256" key="2">
    <source>
        <dbReference type="ARBA" id="ARBA00007837"/>
    </source>
</evidence>
<reference evidence="12 13" key="1">
    <citation type="submission" date="2024-03" db="EMBL/GenBank/DDBJ databases">
        <title>Human intestinal bacterial collection.</title>
        <authorList>
            <person name="Pauvert C."/>
            <person name="Hitch T.C.A."/>
            <person name="Clavel T."/>
        </authorList>
    </citation>
    <scope>NUCLEOTIDE SEQUENCE [LARGE SCALE GENOMIC DNA]</scope>
    <source>
        <strain evidence="12 13">CLA-JM-H11</strain>
    </source>
</reference>
<dbReference type="Gene3D" id="1.10.274.10">
    <property type="entry name" value="PtsI, HPr-binding domain"/>
    <property type="match status" value="1"/>
</dbReference>
<feature type="domain" description="Phosphotransferase system enzyme I N-terminal" evidence="11">
    <location>
        <begin position="7"/>
        <end position="120"/>
    </location>
</feature>
<dbReference type="InterPro" id="IPR008731">
    <property type="entry name" value="PTS_EIN"/>
</dbReference>
<evidence type="ECO:0000256" key="1">
    <source>
        <dbReference type="ARBA" id="ARBA00001946"/>
    </source>
</evidence>
<comment type="caution">
    <text evidence="12">The sequence shown here is derived from an EMBL/GenBank/DDBJ whole genome shotgun (WGS) entry which is preliminary data.</text>
</comment>
<evidence type="ECO:0000313" key="13">
    <source>
        <dbReference type="Proteomes" id="UP001477672"/>
    </source>
</evidence>
<accession>A0ABV1GDN1</accession>
<proteinExistence type="inferred from homology"/>
<dbReference type="RefSeq" id="WP_349215385.1">
    <property type="nucleotide sequence ID" value="NZ_JBBMFA010000074.1"/>
</dbReference>
<dbReference type="SUPFAM" id="SSF47831">
    <property type="entry name" value="Enzyme I of the PEP:sugar phosphotransferase system HPr-binding (sub)domain"/>
    <property type="match status" value="1"/>
</dbReference>
<dbReference type="InterPro" id="IPR036618">
    <property type="entry name" value="PtsI_HPr-bd_sf"/>
</dbReference>
<comment type="cofactor">
    <cofactor evidence="1">
        <name>Mg(2+)</name>
        <dbReference type="ChEBI" id="CHEBI:18420"/>
    </cofactor>
</comment>
<feature type="domain" description="PEP-utilising enzyme C-terminal" evidence="10">
    <location>
        <begin position="247"/>
        <end position="524"/>
    </location>
</feature>
<dbReference type="EMBL" id="JBBMFA010000074">
    <property type="protein sequence ID" value="MEQ2519954.1"/>
    <property type="molecule type" value="Genomic_DNA"/>
</dbReference>
<dbReference type="SUPFAM" id="SSF52009">
    <property type="entry name" value="Phosphohistidine domain"/>
    <property type="match status" value="1"/>
</dbReference>
<evidence type="ECO:0000256" key="3">
    <source>
        <dbReference type="ARBA" id="ARBA00016544"/>
    </source>
</evidence>
<protein>
    <recommendedName>
        <fullName evidence="3">Phosphoenolpyruvate-protein phosphotransferase</fullName>
    </recommendedName>
    <alternativeName>
        <fullName evidence="8">Phosphotransferase system, enzyme I</fullName>
    </alternativeName>
</protein>
<evidence type="ECO:0000256" key="8">
    <source>
        <dbReference type="ARBA" id="ARBA00033235"/>
    </source>
</evidence>
<dbReference type="InterPro" id="IPR040442">
    <property type="entry name" value="Pyrv_kinase-like_dom_sf"/>
</dbReference>
<dbReference type="InterPro" id="IPR050499">
    <property type="entry name" value="PEP-utilizing_PTS_enzyme"/>
</dbReference>
<feature type="domain" description="PEP-utilising enzyme mobile" evidence="9">
    <location>
        <begin position="146"/>
        <end position="218"/>
    </location>
</feature>
<dbReference type="Pfam" id="PF02896">
    <property type="entry name" value="PEP-utilizers_C"/>
    <property type="match status" value="1"/>
</dbReference>
<dbReference type="Pfam" id="PF00391">
    <property type="entry name" value="PEP-utilizers"/>
    <property type="match status" value="1"/>
</dbReference>
<keyword evidence="13" id="KW-1185">Reference proteome</keyword>
<dbReference type="Gene3D" id="3.50.30.10">
    <property type="entry name" value="Phosphohistidine domain"/>
    <property type="match status" value="1"/>
</dbReference>
<keyword evidence="6" id="KW-0418">Kinase</keyword>
<dbReference type="Proteomes" id="UP001477672">
    <property type="component" value="Unassembled WGS sequence"/>
</dbReference>
<organism evidence="12 13">
    <name type="scientific">Ruthenibacterium intestinale</name>
    <dbReference type="NCBI Taxonomy" id="3133163"/>
    <lineage>
        <taxon>Bacteria</taxon>
        <taxon>Bacillati</taxon>
        <taxon>Bacillota</taxon>
        <taxon>Clostridia</taxon>
        <taxon>Eubacteriales</taxon>
        <taxon>Oscillospiraceae</taxon>
        <taxon>Ruthenibacterium</taxon>
    </lineage>
</organism>
<dbReference type="Gene3D" id="3.20.20.60">
    <property type="entry name" value="Phosphoenolpyruvate-binding domains"/>
    <property type="match status" value="1"/>
</dbReference>
<comment type="similarity">
    <text evidence="2">Belongs to the PEP-utilizing enzyme family.</text>
</comment>
<dbReference type="PANTHER" id="PTHR46244:SF3">
    <property type="entry name" value="PHOSPHOENOLPYRUVATE-PROTEIN PHOSPHOTRANSFERASE"/>
    <property type="match status" value="1"/>
</dbReference>
<evidence type="ECO:0000256" key="4">
    <source>
        <dbReference type="ARBA" id="ARBA00022679"/>
    </source>
</evidence>
<evidence type="ECO:0000259" key="9">
    <source>
        <dbReference type="Pfam" id="PF00391"/>
    </source>
</evidence>
<gene>
    <name evidence="12" type="ORF">WMO24_05835</name>
</gene>
<sequence>MEKYMAVPASDGLAFGPVCRVRRSMSGMGRAVLNPRQEEAAYRSALTRAQQNLDQLIAKASGDEKAIFQAQQVMMADEGLQNEVLAYIHAGAGAAAAVERAAGIFAGRIRALDDDYLRERACDVLDACYRIVDVLDGPQAQMPPLNSPSILAAEELYPTDILSIDRRMILGLVMGAGSANAHASIIARTMGIPAVVLAGQEFLDVCDGKIAAINGSTGDLCLEPDEATKARFAHSIRRARRHTLTEERLRYAACVTRDGTPFELYANCSTVEDVRAAVDADAQGVGLLLSEYTVRPGENDSEEAQYQFYTACLNAAKGKPVTISTYGGNGPEGALEPNPALGMRGIRYSLAHPQWFQTQMAALLRAGVQGNLRVVLPMVSTADDVERALEFLHAAKASLRKRRVPFSENVPVGVMIETPAAALSARELARKSAFFHISTTNLAQYAHAADRGSATVQEYFPQFSPAVHRMVSMTVEAAAEARIPVCVCCESAARPELAEVYLRLGVRQLSMAYGSLLGIKEYLMGISL</sequence>
<dbReference type="InterPro" id="IPR000121">
    <property type="entry name" value="PEP_util_C"/>
</dbReference>